<reference evidence="1" key="1">
    <citation type="submission" date="2018-05" db="EMBL/GenBank/DDBJ databases">
        <authorList>
            <person name="Lanie J.A."/>
            <person name="Ng W.-L."/>
            <person name="Kazmierczak K.M."/>
            <person name="Andrzejewski T.M."/>
            <person name="Davidsen T.M."/>
            <person name="Wayne K.J."/>
            <person name="Tettelin H."/>
            <person name="Glass J.I."/>
            <person name="Rusch D."/>
            <person name="Podicherti R."/>
            <person name="Tsui H.-C.T."/>
            <person name="Winkler M.E."/>
        </authorList>
    </citation>
    <scope>NUCLEOTIDE SEQUENCE</scope>
</reference>
<evidence type="ECO:0000313" key="1">
    <source>
        <dbReference type="EMBL" id="SVA60253.1"/>
    </source>
</evidence>
<evidence type="ECO:0008006" key="2">
    <source>
        <dbReference type="Google" id="ProtNLM"/>
    </source>
</evidence>
<protein>
    <recommendedName>
        <fullName evidence="2">DUF4333 domain-containing protein</fullName>
    </recommendedName>
</protein>
<dbReference type="AlphaFoldDB" id="A0A381X7Q6"/>
<organism evidence="1">
    <name type="scientific">marine metagenome</name>
    <dbReference type="NCBI Taxonomy" id="408172"/>
    <lineage>
        <taxon>unclassified sequences</taxon>
        <taxon>metagenomes</taxon>
        <taxon>ecological metagenomes</taxon>
    </lineage>
</organism>
<dbReference type="EMBL" id="UINC01014066">
    <property type="protein sequence ID" value="SVA60253.1"/>
    <property type="molecule type" value="Genomic_DNA"/>
</dbReference>
<gene>
    <name evidence="1" type="ORF">METZ01_LOCUS113107</name>
</gene>
<sequence length="171" mass="17191">MTAEARSPLRALAALALLVGAACGSAEPELLDGAALEHSIPVALLPAAPHLVEQVSCPAMAAATLATVSCSVTISGYSMSVAVTGPGPFGGVRVASPATVVWASDVAEQAAARLDADLGVSNRMTCRPEARIARAGQVFDCTVFGPDGRAHRLLATLVGTTGLFRLDAPSG</sequence>
<accession>A0A381X7Q6</accession>
<proteinExistence type="predicted"/>
<dbReference type="PROSITE" id="PS51257">
    <property type="entry name" value="PROKAR_LIPOPROTEIN"/>
    <property type="match status" value="1"/>
</dbReference>
<name>A0A381X7Q6_9ZZZZ</name>